<gene>
    <name evidence="3" type="primary">cobB</name>
    <name evidence="6" type="ORF">FVW59_13180</name>
</gene>
<feature type="binding site" evidence="3">
    <location>
        <begin position="17"/>
        <end position="36"/>
    </location>
    <ligand>
        <name>NAD(+)</name>
        <dbReference type="ChEBI" id="CHEBI:57540"/>
    </ligand>
</feature>
<dbReference type="Gene3D" id="3.30.1600.10">
    <property type="entry name" value="SIR2/SIRT2 'Small Domain"/>
    <property type="match status" value="1"/>
</dbReference>
<feature type="binding site" evidence="3 4">
    <location>
        <position position="144"/>
    </location>
    <ligand>
        <name>Zn(2+)</name>
        <dbReference type="ChEBI" id="CHEBI:29105"/>
    </ligand>
</feature>
<comment type="similarity">
    <text evidence="3">Belongs to the sirtuin family. Class III subfamily.</text>
</comment>
<name>A0A5C8ZV54_9GAMM</name>
<dbReference type="AlphaFoldDB" id="A0A5C8ZV54"/>
<feature type="binding site" evidence="3">
    <location>
        <position position="61"/>
    </location>
    <ligand>
        <name>substrate</name>
    </ligand>
</feature>
<evidence type="ECO:0000259" key="5">
    <source>
        <dbReference type="PROSITE" id="PS50305"/>
    </source>
</evidence>
<dbReference type="GO" id="GO:0036055">
    <property type="term" value="F:protein-succinyllysine desuccinylase activity"/>
    <property type="evidence" value="ECO:0007669"/>
    <property type="project" value="UniProtKB-UniRule"/>
</dbReference>
<dbReference type="Proteomes" id="UP000321933">
    <property type="component" value="Unassembled WGS sequence"/>
</dbReference>
<feature type="binding site" evidence="3 4">
    <location>
        <position position="141"/>
    </location>
    <ligand>
        <name>Zn(2+)</name>
        <dbReference type="ChEBI" id="CHEBI:29105"/>
    </ligand>
</feature>
<feature type="active site" description="Proton acceptor" evidence="3 4">
    <location>
        <position position="114"/>
    </location>
</feature>
<dbReference type="RefSeq" id="WP_148064804.1">
    <property type="nucleotide sequence ID" value="NZ_VRYZ01000005.1"/>
</dbReference>
<feature type="binding site" evidence="3 4">
    <location>
        <position position="125"/>
    </location>
    <ligand>
        <name>Zn(2+)</name>
        <dbReference type="ChEBI" id="CHEBI:29105"/>
    </ligand>
</feature>
<dbReference type="GO" id="GO:0070403">
    <property type="term" value="F:NAD+ binding"/>
    <property type="evidence" value="ECO:0007669"/>
    <property type="project" value="UniProtKB-UniRule"/>
</dbReference>
<dbReference type="GO" id="GO:0017136">
    <property type="term" value="F:histone deacetylase activity, NAD-dependent"/>
    <property type="evidence" value="ECO:0007669"/>
    <property type="project" value="TreeGrafter"/>
</dbReference>
<dbReference type="SUPFAM" id="SSF52467">
    <property type="entry name" value="DHS-like NAD/FAD-binding domain"/>
    <property type="match status" value="1"/>
</dbReference>
<dbReference type="EC" id="2.3.1.286" evidence="3"/>
<evidence type="ECO:0000313" key="7">
    <source>
        <dbReference type="Proteomes" id="UP000321933"/>
    </source>
</evidence>
<dbReference type="InterPro" id="IPR026591">
    <property type="entry name" value="Sirtuin_cat_small_dom_sf"/>
</dbReference>
<comment type="subcellular location">
    <subcellularLocation>
        <location evidence="3">Cytoplasm</location>
    </subcellularLocation>
</comment>
<comment type="cofactor">
    <cofactor evidence="3">
        <name>Zn(2+)</name>
        <dbReference type="ChEBI" id="CHEBI:29105"/>
    </cofactor>
    <text evidence="3">Binds 1 zinc ion per subunit.</text>
</comment>
<comment type="caution">
    <text evidence="6">The sequence shown here is derived from an EMBL/GenBank/DDBJ whole genome shotgun (WGS) entry which is preliminary data.</text>
</comment>
<feature type="binding site" evidence="3 4">
    <location>
        <position position="122"/>
    </location>
    <ligand>
        <name>Zn(2+)</name>
        <dbReference type="ChEBI" id="CHEBI:29105"/>
    </ligand>
</feature>
<dbReference type="GO" id="GO:0036054">
    <property type="term" value="F:protein-malonyllysine demalonylase activity"/>
    <property type="evidence" value="ECO:0007669"/>
    <property type="project" value="InterPro"/>
</dbReference>
<dbReference type="PANTHER" id="PTHR11085:SF4">
    <property type="entry name" value="NAD-DEPENDENT PROTEIN DEACYLASE"/>
    <property type="match status" value="1"/>
</dbReference>
<dbReference type="InterPro" id="IPR026590">
    <property type="entry name" value="Ssirtuin_cat_dom"/>
</dbReference>
<evidence type="ECO:0000313" key="6">
    <source>
        <dbReference type="EMBL" id="TXS91151.1"/>
    </source>
</evidence>
<evidence type="ECO:0000256" key="4">
    <source>
        <dbReference type="PROSITE-ProRule" id="PRU00236"/>
    </source>
</evidence>
<keyword evidence="3 4" id="KW-0479">Metal-binding</keyword>
<comment type="catalytic activity">
    <reaction evidence="3">
        <text>N(6)-succinyl-L-lysyl-[protein] + NAD(+) + H2O = 2''-O-succinyl-ADP-D-ribose + nicotinamide + L-lysyl-[protein]</text>
        <dbReference type="Rhea" id="RHEA:47668"/>
        <dbReference type="Rhea" id="RHEA-COMP:9752"/>
        <dbReference type="Rhea" id="RHEA-COMP:11877"/>
        <dbReference type="ChEBI" id="CHEBI:15377"/>
        <dbReference type="ChEBI" id="CHEBI:17154"/>
        <dbReference type="ChEBI" id="CHEBI:29969"/>
        <dbReference type="ChEBI" id="CHEBI:57540"/>
        <dbReference type="ChEBI" id="CHEBI:87830"/>
        <dbReference type="ChEBI" id="CHEBI:87832"/>
    </reaction>
</comment>
<dbReference type="Pfam" id="PF02146">
    <property type="entry name" value="SIR2"/>
    <property type="match status" value="1"/>
</dbReference>
<protein>
    <recommendedName>
        <fullName evidence="3">NAD-dependent protein deacylase</fullName>
        <ecNumber evidence="3">2.3.1.286</ecNumber>
    </recommendedName>
    <alternativeName>
        <fullName evidence="3">Regulatory protein SIR2 homolog</fullName>
    </alternativeName>
</protein>
<dbReference type="OrthoDB" id="9800582at2"/>
<reference evidence="6 7" key="1">
    <citation type="submission" date="2019-08" db="EMBL/GenBank/DDBJ databases">
        <title>Parahaliea maris sp. nov., isolated from the surface seawater.</title>
        <authorList>
            <person name="Liu Y."/>
        </authorList>
    </citation>
    <scope>NUCLEOTIDE SEQUENCE [LARGE SCALE GENOMIC DNA]</scope>
    <source>
        <strain evidence="6 7">S2-26</strain>
    </source>
</reference>
<keyword evidence="1" id="KW-0808">Transferase</keyword>
<dbReference type="PROSITE" id="PS50305">
    <property type="entry name" value="SIRTUIN"/>
    <property type="match status" value="1"/>
</dbReference>
<accession>A0A5C8ZV54</accession>
<evidence type="ECO:0000256" key="1">
    <source>
        <dbReference type="ARBA" id="ARBA00022679"/>
    </source>
</evidence>
<dbReference type="InterPro" id="IPR029035">
    <property type="entry name" value="DHS-like_NAD/FAD-binding_dom"/>
</dbReference>
<comment type="domain">
    <text evidence="3">2 residues (Tyr-61 and Arg-64) present in a large hydrophobic pocket are probably involved in substrate specificity. They are important for desuccinylation activity, but dispensable for deacetylation activity.</text>
</comment>
<dbReference type="CDD" id="cd01412">
    <property type="entry name" value="SIRT5_Af1_CobB"/>
    <property type="match status" value="1"/>
</dbReference>
<keyword evidence="2 3" id="KW-0520">NAD</keyword>
<proteinExistence type="inferred from homology"/>
<feature type="binding site" evidence="3">
    <location>
        <begin position="181"/>
        <end position="183"/>
    </location>
    <ligand>
        <name>NAD(+)</name>
        <dbReference type="ChEBI" id="CHEBI:57540"/>
    </ligand>
</feature>
<keyword evidence="3" id="KW-0963">Cytoplasm</keyword>
<dbReference type="InterPro" id="IPR003000">
    <property type="entry name" value="Sirtuin"/>
</dbReference>
<organism evidence="6 7">
    <name type="scientific">Parahaliea aestuarii</name>
    <dbReference type="NCBI Taxonomy" id="1852021"/>
    <lineage>
        <taxon>Bacteria</taxon>
        <taxon>Pseudomonadati</taxon>
        <taxon>Pseudomonadota</taxon>
        <taxon>Gammaproteobacteria</taxon>
        <taxon>Cellvibrionales</taxon>
        <taxon>Halieaceae</taxon>
        <taxon>Parahaliea</taxon>
    </lineage>
</organism>
<sequence>MLYYRQRAIDQIVILTGAGISAASGLSTFRDADGLWENHDPMDIATPEAFARDPALVYRFYNARRRQLEDVQPNSAHRALARLQAALGDALFLVTQNVDDLHERGGSEQVCHMHGELRSMLCLHCGQRQPALPQFDRASECPCCEARGGLRPDIVWFGEIPHFMDTIETHLRACDLFVAVGTSGAVYPAAGFVQLARSAGATTIEVNREESDVAGYFHHHYTGCATDQLGLLVDELMAGRVG</sequence>
<feature type="binding site" evidence="3">
    <location>
        <begin position="207"/>
        <end position="209"/>
    </location>
    <ligand>
        <name>NAD(+)</name>
        <dbReference type="ChEBI" id="CHEBI:57540"/>
    </ligand>
</feature>
<dbReference type="PANTHER" id="PTHR11085">
    <property type="entry name" value="NAD-DEPENDENT PROTEIN DEACYLASE SIRTUIN-5, MITOCHONDRIAL-RELATED"/>
    <property type="match status" value="1"/>
</dbReference>
<feature type="domain" description="Deacetylase sirtuin-type" evidence="5">
    <location>
        <begin position="1"/>
        <end position="239"/>
    </location>
</feature>
<feature type="binding site" evidence="3">
    <location>
        <begin position="96"/>
        <end position="99"/>
    </location>
    <ligand>
        <name>NAD(+)</name>
        <dbReference type="ChEBI" id="CHEBI:57540"/>
    </ligand>
</feature>
<dbReference type="GO" id="GO:0008270">
    <property type="term" value="F:zinc ion binding"/>
    <property type="evidence" value="ECO:0007669"/>
    <property type="project" value="UniProtKB-UniRule"/>
</dbReference>
<keyword evidence="3 4" id="KW-0862">Zinc</keyword>
<feature type="binding site" evidence="3">
    <location>
        <position position="64"/>
    </location>
    <ligand>
        <name>substrate</name>
    </ligand>
</feature>
<evidence type="ECO:0000256" key="2">
    <source>
        <dbReference type="ARBA" id="ARBA00023027"/>
    </source>
</evidence>
<comment type="function">
    <text evidence="3">NAD-dependent lysine deacetylase and desuccinylase that specifically removes acetyl and succinyl groups on target proteins. Modulates the activities of several proteins which are inactive in their acylated form.</text>
</comment>
<keyword evidence="7" id="KW-1185">Reference proteome</keyword>
<dbReference type="GO" id="GO:0005737">
    <property type="term" value="C:cytoplasm"/>
    <property type="evidence" value="ECO:0007669"/>
    <property type="project" value="UniProtKB-SubCell"/>
</dbReference>
<dbReference type="HAMAP" id="MF_01121">
    <property type="entry name" value="Sirtuin_ClassIII"/>
    <property type="match status" value="1"/>
</dbReference>
<evidence type="ECO:0000256" key="3">
    <source>
        <dbReference type="HAMAP-Rule" id="MF_01121"/>
    </source>
</evidence>
<comment type="catalytic activity">
    <reaction evidence="3">
        <text>N(6)-acetyl-L-lysyl-[protein] + NAD(+) + H2O = 2''-O-acetyl-ADP-D-ribose + nicotinamide + L-lysyl-[protein]</text>
        <dbReference type="Rhea" id="RHEA:43636"/>
        <dbReference type="Rhea" id="RHEA-COMP:9752"/>
        <dbReference type="Rhea" id="RHEA-COMP:10731"/>
        <dbReference type="ChEBI" id="CHEBI:15377"/>
        <dbReference type="ChEBI" id="CHEBI:17154"/>
        <dbReference type="ChEBI" id="CHEBI:29969"/>
        <dbReference type="ChEBI" id="CHEBI:57540"/>
        <dbReference type="ChEBI" id="CHEBI:61930"/>
        <dbReference type="ChEBI" id="CHEBI:83767"/>
        <dbReference type="EC" id="2.3.1.286"/>
    </reaction>
</comment>
<dbReference type="InterPro" id="IPR027546">
    <property type="entry name" value="Sirtuin_class_III"/>
</dbReference>
<feature type="binding site" evidence="3">
    <location>
        <position position="225"/>
    </location>
    <ligand>
        <name>NAD(+)</name>
        <dbReference type="ChEBI" id="CHEBI:57540"/>
    </ligand>
</feature>
<dbReference type="Gene3D" id="3.40.50.1220">
    <property type="entry name" value="TPP-binding domain"/>
    <property type="match status" value="1"/>
</dbReference>
<dbReference type="InterPro" id="IPR050134">
    <property type="entry name" value="NAD-dep_sirtuin_deacylases"/>
</dbReference>
<dbReference type="EMBL" id="VRYZ01000005">
    <property type="protein sequence ID" value="TXS91151.1"/>
    <property type="molecule type" value="Genomic_DNA"/>
</dbReference>